<dbReference type="RefSeq" id="WP_006001671.1">
    <property type="nucleotide sequence ID" value="NZ_AAEW02000014.1"/>
</dbReference>
<protein>
    <recommendedName>
        <fullName evidence="2">protein-glutamate O-methyltransferase</fullName>
        <ecNumber evidence="2">2.1.1.80</ecNumber>
    </recommendedName>
</protein>
<reference evidence="7" key="2">
    <citation type="submission" date="2006-05" db="EMBL/GenBank/DDBJ databases">
        <title>Sequencing of the draft genome and assembly of Desulfuromonas acetoxidans DSM 684.</title>
        <authorList>
            <consortium name="US DOE Joint Genome Institute (JGI-PGF)"/>
            <person name="Copeland A."/>
            <person name="Lucas S."/>
            <person name="Lapidus A."/>
            <person name="Barry K."/>
            <person name="Detter J.C."/>
            <person name="Glavina del Rio T."/>
            <person name="Hammon N."/>
            <person name="Israni S."/>
            <person name="Dalin E."/>
            <person name="Tice H."/>
            <person name="Bruce D."/>
            <person name="Pitluck S."/>
            <person name="Richardson P."/>
        </authorList>
    </citation>
    <scope>NUCLEOTIDE SEQUENCE [LARGE SCALE GENOMIC DNA]</scope>
    <source>
        <strain evidence="7">DSM 684</strain>
    </source>
</reference>
<dbReference type="EC" id="2.1.1.80" evidence="2"/>
<sequence length="274" mass="31993">MELTQRDFQRLSLFIYQKLGIKISDSKRTMLQGRLGKRLRALKLSCVEDYCEYLFSPQGEQMEHVHLFDVVTTNKTDFFRESGHFDYLTSQVLSSWQAGHRHGRRFRIWSAGCSTGEEPYTMAMVLNDYAQQHPGFDFEIIATDISTRVLDHARTAVYHKERIAPVAEQLRKRYLLKHKDSGNELVRISPDLRKKVRFGRLNFMDSTFQLPDKVDVIFCRNVIIYFDKTTQEKLVGKFCHHLKDDGFLFLGHSESLHGFSVPLHQVAPTVYRLI</sequence>
<accession>Q1JXR6</accession>
<dbReference type="InterPro" id="IPR036804">
    <property type="entry name" value="CheR_N_sf"/>
</dbReference>
<dbReference type="InterPro" id="IPR026024">
    <property type="entry name" value="Chemotaxis_MeTrfase_CheR"/>
</dbReference>
<dbReference type="AlphaFoldDB" id="Q1JXR6"/>
<keyword evidence="3 7" id="KW-0489">Methyltransferase</keyword>
<dbReference type="Pfam" id="PF03705">
    <property type="entry name" value="CheR_N"/>
    <property type="match status" value="1"/>
</dbReference>
<keyword evidence="5" id="KW-0949">S-adenosyl-L-methionine</keyword>
<dbReference type="Pfam" id="PF01739">
    <property type="entry name" value="CheR"/>
    <property type="match status" value="1"/>
</dbReference>
<dbReference type="GO" id="GO:0008983">
    <property type="term" value="F:protein-glutamate O-methyltransferase activity"/>
    <property type="evidence" value="ECO:0007669"/>
    <property type="project" value="UniProtKB-EC"/>
</dbReference>
<dbReference type="PANTHER" id="PTHR24422:SF26">
    <property type="entry name" value="CHEMOTAXIS PROTEIN METHYLTRANSFERASE"/>
    <property type="match status" value="1"/>
</dbReference>
<dbReference type="SMART" id="SM00138">
    <property type="entry name" value="MeTrc"/>
    <property type="match status" value="1"/>
</dbReference>
<dbReference type="EMBL" id="AAEW02000014">
    <property type="protein sequence ID" value="EAT15077.1"/>
    <property type="molecule type" value="Genomic_DNA"/>
</dbReference>
<comment type="catalytic activity">
    <reaction evidence="1">
        <text>L-glutamyl-[protein] + S-adenosyl-L-methionine = [protein]-L-glutamate 5-O-methyl ester + S-adenosyl-L-homocysteine</text>
        <dbReference type="Rhea" id="RHEA:24452"/>
        <dbReference type="Rhea" id="RHEA-COMP:10208"/>
        <dbReference type="Rhea" id="RHEA-COMP:10311"/>
        <dbReference type="ChEBI" id="CHEBI:29973"/>
        <dbReference type="ChEBI" id="CHEBI:57856"/>
        <dbReference type="ChEBI" id="CHEBI:59789"/>
        <dbReference type="ChEBI" id="CHEBI:82795"/>
        <dbReference type="EC" id="2.1.1.80"/>
    </reaction>
</comment>
<dbReference type="InterPro" id="IPR022642">
    <property type="entry name" value="CheR_C"/>
</dbReference>
<dbReference type="OrthoDB" id="9786165at2"/>
<dbReference type="Proteomes" id="UP000005695">
    <property type="component" value="Unassembled WGS sequence"/>
</dbReference>
<evidence type="ECO:0000256" key="1">
    <source>
        <dbReference type="ARBA" id="ARBA00001541"/>
    </source>
</evidence>
<feature type="domain" description="CheR-type methyltransferase" evidence="6">
    <location>
        <begin position="1"/>
        <end position="274"/>
    </location>
</feature>
<dbReference type="InterPro" id="IPR029063">
    <property type="entry name" value="SAM-dependent_MTases_sf"/>
</dbReference>
<dbReference type="PROSITE" id="PS50123">
    <property type="entry name" value="CHER"/>
    <property type="match status" value="1"/>
</dbReference>
<dbReference type="Gene3D" id="1.10.155.10">
    <property type="entry name" value="Chemotaxis receptor methyltransferase CheR, N-terminal domain"/>
    <property type="match status" value="1"/>
</dbReference>
<organism evidence="7 8">
    <name type="scientific">Desulfuromonas acetoxidans (strain DSM 684 / 11070)</name>
    <dbReference type="NCBI Taxonomy" id="281689"/>
    <lineage>
        <taxon>Bacteria</taxon>
        <taxon>Pseudomonadati</taxon>
        <taxon>Thermodesulfobacteriota</taxon>
        <taxon>Desulfuromonadia</taxon>
        <taxon>Desulfuromonadales</taxon>
        <taxon>Desulfuromonadaceae</taxon>
        <taxon>Desulfuromonas</taxon>
    </lineage>
</organism>
<dbReference type="SUPFAM" id="SSF47757">
    <property type="entry name" value="Chemotaxis receptor methyltransferase CheR, N-terminal domain"/>
    <property type="match status" value="1"/>
</dbReference>
<proteinExistence type="predicted"/>
<dbReference type="InterPro" id="IPR050903">
    <property type="entry name" value="Bact_Chemotaxis_MeTrfase"/>
</dbReference>
<name>Q1JXR6_DESA6</name>
<comment type="caution">
    <text evidence="7">The sequence shown here is derived from an EMBL/GenBank/DDBJ whole genome shotgun (WGS) entry which is preliminary data.</text>
</comment>
<dbReference type="PRINTS" id="PR00996">
    <property type="entry name" value="CHERMTFRASE"/>
</dbReference>
<dbReference type="SUPFAM" id="SSF53335">
    <property type="entry name" value="S-adenosyl-L-methionine-dependent methyltransferases"/>
    <property type="match status" value="1"/>
</dbReference>
<dbReference type="InterPro" id="IPR022641">
    <property type="entry name" value="CheR_N"/>
</dbReference>
<evidence type="ECO:0000256" key="3">
    <source>
        <dbReference type="ARBA" id="ARBA00022603"/>
    </source>
</evidence>
<keyword evidence="4 7" id="KW-0808">Transferase</keyword>
<evidence type="ECO:0000259" key="6">
    <source>
        <dbReference type="PROSITE" id="PS50123"/>
    </source>
</evidence>
<gene>
    <name evidence="7" type="ORF">Dace_1154</name>
</gene>
<evidence type="ECO:0000313" key="8">
    <source>
        <dbReference type="Proteomes" id="UP000005695"/>
    </source>
</evidence>
<evidence type="ECO:0000313" key="7">
    <source>
        <dbReference type="EMBL" id="EAT15077.1"/>
    </source>
</evidence>
<keyword evidence="8" id="KW-1185">Reference proteome</keyword>
<dbReference type="PIRSF" id="PIRSF000410">
    <property type="entry name" value="CheR"/>
    <property type="match status" value="1"/>
</dbReference>
<evidence type="ECO:0000256" key="5">
    <source>
        <dbReference type="ARBA" id="ARBA00022691"/>
    </source>
</evidence>
<evidence type="ECO:0000256" key="2">
    <source>
        <dbReference type="ARBA" id="ARBA00012534"/>
    </source>
</evidence>
<dbReference type="Gene3D" id="3.40.50.150">
    <property type="entry name" value="Vaccinia Virus protein VP39"/>
    <property type="match status" value="1"/>
</dbReference>
<evidence type="ECO:0000256" key="4">
    <source>
        <dbReference type="ARBA" id="ARBA00022679"/>
    </source>
</evidence>
<dbReference type="GO" id="GO:0032259">
    <property type="term" value="P:methylation"/>
    <property type="evidence" value="ECO:0007669"/>
    <property type="project" value="UniProtKB-KW"/>
</dbReference>
<dbReference type="PANTHER" id="PTHR24422">
    <property type="entry name" value="CHEMOTAXIS PROTEIN METHYLTRANSFERASE"/>
    <property type="match status" value="1"/>
</dbReference>
<dbReference type="InterPro" id="IPR000780">
    <property type="entry name" value="CheR_MeTrfase"/>
</dbReference>
<dbReference type="CDD" id="cd02440">
    <property type="entry name" value="AdoMet_MTases"/>
    <property type="match status" value="1"/>
</dbReference>
<reference evidence="7" key="1">
    <citation type="submission" date="2006-05" db="EMBL/GenBank/DDBJ databases">
        <title>Annotation of the draft genome assembly of Desulfuromonas acetoxidans DSM 684.</title>
        <authorList>
            <consortium name="US DOE Joint Genome Institute (JGI-ORNL)"/>
            <person name="Larimer F."/>
            <person name="Land M."/>
            <person name="Hauser L."/>
        </authorList>
    </citation>
    <scope>NUCLEOTIDE SEQUENCE [LARGE SCALE GENOMIC DNA]</scope>
    <source>
        <strain evidence="7">DSM 684</strain>
    </source>
</reference>